<name>A0ABD3ESL6_9STRA</name>
<feature type="region of interest" description="Disordered" evidence="4">
    <location>
        <begin position="1"/>
        <end position="22"/>
    </location>
</feature>
<reference evidence="5 6" key="1">
    <citation type="submission" date="2024-09" db="EMBL/GenBank/DDBJ databases">
        <title>Genome sequencing and assembly of Phytophthora oleae, isolate VK10A, causative agent of rot of olive drupes.</title>
        <authorList>
            <person name="Conti Taguali S."/>
            <person name="Riolo M."/>
            <person name="La Spada F."/>
            <person name="Cacciola S.O."/>
            <person name="Dionisio G."/>
        </authorList>
    </citation>
    <scope>NUCLEOTIDE SEQUENCE [LARGE SCALE GENOMIC DNA]</scope>
    <source>
        <strain evidence="5 6">VK10A</strain>
    </source>
</reference>
<dbReference type="SUPFAM" id="SSF48403">
    <property type="entry name" value="Ankyrin repeat"/>
    <property type="match status" value="1"/>
</dbReference>
<feature type="repeat" description="ANK" evidence="3">
    <location>
        <begin position="215"/>
        <end position="247"/>
    </location>
</feature>
<dbReference type="Pfam" id="PF00023">
    <property type="entry name" value="Ank"/>
    <property type="match status" value="1"/>
</dbReference>
<dbReference type="Gene3D" id="1.25.40.20">
    <property type="entry name" value="Ankyrin repeat-containing domain"/>
    <property type="match status" value="3"/>
</dbReference>
<evidence type="ECO:0000256" key="2">
    <source>
        <dbReference type="ARBA" id="ARBA00023043"/>
    </source>
</evidence>
<proteinExistence type="predicted"/>
<dbReference type="AlphaFoldDB" id="A0ABD3ESL6"/>
<dbReference type="Pfam" id="PF12796">
    <property type="entry name" value="Ank_2"/>
    <property type="match status" value="1"/>
</dbReference>
<accession>A0ABD3ESL6</accession>
<evidence type="ECO:0000313" key="6">
    <source>
        <dbReference type="Proteomes" id="UP001632037"/>
    </source>
</evidence>
<organism evidence="5 6">
    <name type="scientific">Phytophthora oleae</name>
    <dbReference type="NCBI Taxonomy" id="2107226"/>
    <lineage>
        <taxon>Eukaryota</taxon>
        <taxon>Sar</taxon>
        <taxon>Stramenopiles</taxon>
        <taxon>Oomycota</taxon>
        <taxon>Peronosporomycetes</taxon>
        <taxon>Peronosporales</taxon>
        <taxon>Peronosporaceae</taxon>
        <taxon>Phytophthora</taxon>
    </lineage>
</organism>
<keyword evidence="2 3" id="KW-0040">ANK repeat</keyword>
<sequence>MELTSPSDELDGDTPDGSQSPLQCMSEVHAAWLRAGASGDVACMRQLKKQFPEWLNLDRPVESVSTRRPRSCSWTEFHLQTIGASAIHTAACDGDIGILQFLLEAGQSPNTPGKNDDMTPIMVAIMRFTLTTMRCMIRNGEAIKRNILFDCRKEEEEQRKNLIAVIDSLLSFEADVNASTQEGKTALHLLTSDDAYEVAKHLLDVGANIDAQDENGQTALHCCVREAGLIVTNLFLSRGANIDAKDTDGHTPLTLAVQRGNLNVLQLFMNHYDSVATLERQDFAGTVLLLAVECDREDVIRYIVDNDYAPVTVRNAKGETPMHRAIFQRSPALMELLLDLDRYGDNMVVATNFLATPAHYAARYGSHREVHTLLQCLTHSLGDLQELPELGGNNPLNVSDGSGMTSLYITGTELNDPVDTLEVRDTKARLLADHGAQLFPPGVLAHELERGIGDDSAHLILPDRVKHCLQMWLVDPRACTVEDDEQLPRPVVPVDALTELCSRWIEYTFSGSSMTLVTIVTDVGYSHEVVPLLVSLPLRCEGVLVWLRELECYARHGSEHTLLLQLFEELSTAWNSLNAL</sequence>
<dbReference type="Proteomes" id="UP001632037">
    <property type="component" value="Unassembled WGS sequence"/>
</dbReference>
<evidence type="ECO:0008006" key="7">
    <source>
        <dbReference type="Google" id="ProtNLM"/>
    </source>
</evidence>
<dbReference type="SMART" id="SM00248">
    <property type="entry name" value="ANK"/>
    <property type="match status" value="8"/>
</dbReference>
<comment type="caution">
    <text evidence="5">The sequence shown here is derived from an EMBL/GenBank/DDBJ whole genome shotgun (WGS) entry which is preliminary data.</text>
</comment>
<keyword evidence="6" id="KW-1185">Reference proteome</keyword>
<gene>
    <name evidence="5" type="ORF">V7S43_018456</name>
</gene>
<feature type="repeat" description="ANK" evidence="3">
    <location>
        <begin position="248"/>
        <end position="280"/>
    </location>
</feature>
<feature type="repeat" description="ANK" evidence="3">
    <location>
        <begin position="182"/>
        <end position="214"/>
    </location>
</feature>
<evidence type="ECO:0000313" key="5">
    <source>
        <dbReference type="EMBL" id="KAL3656677.1"/>
    </source>
</evidence>
<evidence type="ECO:0000256" key="1">
    <source>
        <dbReference type="ARBA" id="ARBA00022737"/>
    </source>
</evidence>
<evidence type="ECO:0000256" key="3">
    <source>
        <dbReference type="PROSITE-ProRule" id="PRU00023"/>
    </source>
</evidence>
<dbReference type="EMBL" id="JBIMZQ010000076">
    <property type="protein sequence ID" value="KAL3656677.1"/>
    <property type="molecule type" value="Genomic_DNA"/>
</dbReference>
<protein>
    <recommendedName>
        <fullName evidence="7">Ankyrin repeat protein</fullName>
    </recommendedName>
</protein>
<keyword evidence="1" id="KW-0677">Repeat</keyword>
<dbReference type="InterPro" id="IPR002110">
    <property type="entry name" value="Ankyrin_rpt"/>
</dbReference>
<dbReference type="PROSITE" id="PS50297">
    <property type="entry name" value="ANK_REP_REGION"/>
    <property type="match status" value="4"/>
</dbReference>
<dbReference type="InterPro" id="IPR036770">
    <property type="entry name" value="Ankyrin_rpt-contain_sf"/>
</dbReference>
<feature type="repeat" description="ANK" evidence="3">
    <location>
        <begin position="82"/>
        <end position="114"/>
    </location>
</feature>
<dbReference type="PANTHER" id="PTHR24126">
    <property type="entry name" value="ANKYRIN REPEAT, PH AND SEC7 DOMAIN CONTAINING PROTEIN SECG-RELATED"/>
    <property type="match status" value="1"/>
</dbReference>
<evidence type="ECO:0000256" key="4">
    <source>
        <dbReference type="SAM" id="MobiDB-lite"/>
    </source>
</evidence>
<dbReference type="PROSITE" id="PS50088">
    <property type="entry name" value="ANK_REPEAT"/>
    <property type="match status" value="4"/>
</dbReference>